<evidence type="ECO:0000259" key="10">
    <source>
        <dbReference type="PROSITE" id="PS50110"/>
    </source>
</evidence>
<evidence type="ECO:0000256" key="6">
    <source>
        <dbReference type="ARBA" id="ARBA00023012"/>
    </source>
</evidence>
<keyword evidence="3 7" id="KW-0597">Phosphoprotein</keyword>
<evidence type="ECO:0000256" key="5">
    <source>
        <dbReference type="ARBA" id="ARBA00022777"/>
    </source>
</evidence>
<dbReference type="CDD" id="cd17546">
    <property type="entry name" value="REC_hyHK_CKI1_RcsC-like"/>
    <property type="match status" value="1"/>
</dbReference>
<evidence type="ECO:0000256" key="1">
    <source>
        <dbReference type="ARBA" id="ARBA00000085"/>
    </source>
</evidence>
<accession>A0ABW6IHA2</accession>
<dbReference type="InterPro" id="IPR011006">
    <property type="entry name" value="CheY-like_superfamily"/>
</dbReference>
<gene>
    <name evidence="13" type="ORF">ACFVKH_10560</name>
</gene>
<dbReference type="InterPro" id="IPR000014">
    <property type="entry name" value="PAS"/>
</dbReference>
<name>A0ABW6IHA2_9CYAN</name>
<comment type="caution">
    <text evidence="13">The sequence shown here is derived from an EMBL/GenBank/DDBJ whole genome shotgun (WGS) entry which is preliminary data.</text>
</comment>
<dbReference type="InterPro" id="IPR003594">
    <property type="entry name" value="HATPase_dom"/>
</dbReference>
<organism evidence="13 14">
    <name type="scientific">Almyronema epifaneia S1</name>
    <dbReference type="NCBI Taxonomy" id="2991925"/>
    <lineage>
        <taxon>Bacteria</taxon>
        <taxon>Bacillati</taxon>
        <taxon>Cyanobacteriota</taxon>
        <taxon>Cyanophyceae</taxon>
        <taxon>Nodosilineales</taxon>
        <taxon>Nodosilineaceae</taxon>
        <taxon>Almyronema</taxon>
        <taxon>Almyronema epifaneia</taxon>
    </lineage>
</organism>
<dbReference type="EMBL" id="JBHZOL010000071">
    <property type="protein sequence ID" value="MFE4106719.1"/>
    <property type="molecule type" value="Genomic_DNA"/>
</dbReference>
<dbReference type="CDD" id="cd16922">
    <property type="entry name" value="HATPase_EvgS-ArcB-TorS-like"/>
    <property type="match status" value="1"/>
</dbReference>
<dbReference type="InterPro" id="IPR036097">
    <property type="entry name" value="HisK_dim/P_sf"/>
</dbReference>
<evidence type="ECO:0000313" key="13">
    <source>
        <dbReference type="EMBL" id="MFE4106719.1"/>
    </source>
</evidence>
<dbReference type="Gene3D" id="3.30.450.20">
    <property type="entry name" value="PAS domain"/>
    <property type="match status" value="1"/>
</dbReference>
<keyword evidence="14" id="KW-1185">Reference proteome</keyword>
<keyword evidence="8" id="KW-0175">Coiled coil</keyword>
<dbReference type="EC" id="2.7.13.3" evidence="2"/>
<dbReference type="SUPFAM" id="SSF47384">
    <property type="entry name" value="Homodimeric domain of signal transducing histidine kinase"/>
    <property type="match status" value="1"/>
</dbReference>
<dbReference type="Gene3D" id="3.30.565.10">
    <property type="entry name" value="Histidine kinase-like ATPase, C-terminal domain"/>
    <property type="match status" value="1"/>
</dbReference>
<dbReference type="InterPro" id="IPR004358">
    <property type="entry name" value="Sig_transdc_His_kin-like_C"/>
</dbReference>
<dbReference type="InterPro" id="IPR005467">
    <property type="entry name" value="His_kinase_dom"/>
</dbReference>
<dbReference type="SUPFAM" id="SSF52172">
    <property type="entry name" value="CheY-like"/>
    <property type="match status" value="2"/>
</dbReference>
<keyword evidence="5" id="KW-0418">Kinase</keyword>
<evidence type="ECO:0000256" key="3">
    <source>
        <dbReference type="ARBA" id="ARBA00022553"/>
    </source>
</evidence>
<dbReference type="Pfam" id="PF02518">
    <property type="entry name" value="HATPase_c"/>
    <property type="match status" value="1"/>
</dbReference>
<evidence type="ECO:0000259" key="9">
    <source>
        <dbReference type="PROSITE" id="PS50109"/>
    </source>
</evidence>
<evidence type="ECO:0000256" key="4">
    <source>
        <dbReference type="ARBA" id="ARBA00022679"/>
    </source>
</evidence>
<dbReference type="CDD" id="cd00130">
    <property type="entry name" value="PAS"/>
    <property type="match status" value="1"/>
</dbReference>
<dbReference type="SMART" id="SM00448">
    <property type="entry name" value="REC"/>
    <property type="match status" value="2"/>
</dbReference>
<dbReference type="PANTHER" id="PTHR43047">
    <property type="entry name" value="TWO-COMPONENT HISTIDINE PROTEIN KINASE"/>
    <property type="match status" value="1"/>
</dbReference>
<dbReference type="PROSITE" id="PS50110">
    <property type="entry name" value="RESPONSE_REGULATORY"/>
    <property type="match status" value="2"/>
</dbReference>
<evidence type="ECO:0000256" key="7">
    <source>
        <dbReference type="PROSITE-ProRule" id="PRU00169"/>
    </source>
</evidence>
<comment type="catalytic activity">
    <reaction evidence="1">
        <text>ATP + protein L-histidine = ADP + protein N-phospho-L-histidine.</text>
        <dbReference type="EC" id="2.7.13.3"/>
    </reaction>
</comment>
<dbReference type="InterPro" id="IPR001610">
    <property type="entry name" value="PAC"/>
</dbReference>
<feature type="coiled-coil region" evidence="8">
    <location>
        <begin position="274"/>
        <end position="301"/>
    </location>
</feature>
<feature type="domain" description="Histidine kinase" evidence="9">
    <location>
        <begin position="301"/>
        <end position="533"/>
    </location>
</feature>
<keyword evidence="4" id="KW-0808">Transferase</keyword>
<feature type="domain" description="Response regulatory" evidence="10">
    <location>
        <begin position="8"/>
        <end position="124"/>
    </location>
</feature>
<dbReference type="SMART" id="SM00086">
    <property type="entry name" value="PAC"/>
    <property type="match status" value="1"/>
</dbReference>
<evidence type="ECO:0000313" key="14">
    <source>
        <dbReference type="Proteomes" id="UP001600165"/>
    </source>
</evidence>
<dbReference type="InterPro" id="IPR036890">
    <property type="entry name" value="HATPase_C_sf"/>
</dbReference>
<dbReference type="CDD" id="cd19920">
    <property type="entry name" value="REC_PA4781-like"/>
    <property type="match status" value="1"/>
</dbReference>
<dbReference type="Gene3D" id="3.40.50.2300">
    <property type="match status" value="2"/>
</dbReference>
<dbReference type="SMART" id="SM00091">
    <property type="entry name" value="PAS"/>
    <property type="match status" value="1"/>
</dbReference>
<evidence type="ECO:0000259" key="11">
    <source>
        <dbReference type="PROSITE" id="PS50112"/>
    </source>
</evidence>
<sequence length="725" mass="80306">MKTTKKAQILIVDDKPTNIRVLSEFLIEAGFEVLIAKSGEKAIYQLQKVSPDLILLDVMMPGLNGFETCCRLKASPQTQDIPIIFMTALAESADKVKGLKLGAVDYITKPFQQEEVLARIENQLSLLFLRRELQQKNERLQQEIQEREQLLQTHRQIEQALRLSKERLRCFFEITSEAVVLHRQGIVVDANRAAETLFGYPVEELKGMHLEKLTAPESHSLLYERLRSPGQHPPTEARGLKKDGSLFWAEVIAQDINYQGEPARVLGIRDITPAKLTQAALQQAKEAAEAASQAKSEFLSKMSHELRTPLNAILGYTQEMSRDSDLSADHQHSVEIINRSGEHLLALINDVLEMSRIESGQLKLHQTDFNLHRLLQSLQEMLQLKAKSKGLQLTFNQAADLPEWIRTDEGKLRQVLINLLGNAIKFTDTGGIHLHASIHPDQPATGSQTCLNGASSYTLLIEVEDTGPGIAQTELDGLFDAFAQGKRGWQSQEGTGLGLPISREFVKLMGGEITVESDLGKGTSFQISLPVSPVAAPSPSASPTTRKVIGLIPGQATYRILVAEDDKVSRLLMVKMLSSLGFEVREAVNGQEAVQLSQSWVPHLIWMDMQMPVMNGYEATRQIRLNEQQRLSLCALDQPLSTTASLAVEISSPTVTKPLAPVFILALTASAFAEDRAKIIAAGCDDFVSKPFRRNAILHKMAQYLGVGYLYQPGDHTTVVKGDRP</sequence>
<feature type="domain" description="Response regulatory" evidence="10">
    <location>
        <begin position="559"/>
        <end position="705"/>
    </location>
</feature>
<evidence type="ECO:0000256" key="2">
    <source>
        <dbReference type="ARBA" id="ARBA00012438"/>
    </source>
</evidence>
<dbReference type="Pfam" id="PF00072">
    <property type="entry name" value="Response_reg"/>
    <property type="match status" value="2"/>
</dbReference>
<dbReference type="SMART" id="SM00388">
    <property type="entry name" value="HisKA"/>
    <property type="match status" value="1"/>
</dbReference>
<dbReference type="SUPFAM" id="SSF55785">
    <property type="entry name" value="PYP-like sensor domain (PAS domain)"/>
    <property type="match status" value="1"/>
</dbReference>
<dbReference type="PANTHER" id="PTHR43047:SF72">
    <property type="entry name" value="OSMOSENSING HISTIDINE PROTEIN KINASE SLN1"/>
    <property type="match status" value="1"/>
</dbReference>
<dbReference type="NCBIfam" id="TIGR00229">
    <property type="entry name" value="sensory_box"/>
    <property type="match status" value="1"/>
</dbReference>
<evidence type="ECO:0000259" key="12">
    <source>
        <dbReference type="PROSITE" id="PS50113"/>
    </source>
</evidence>
<reference evidence="13 14" key="1">
    <citation type="submission" date="2024-10" db="EMBL/GenBank/DDBJ databases">
        <authorList>
            <person name="Ratan Roy A."/>
            <person name="Morales Sandoval P.H."/>
            <person name="De Los Santos Villalobos S."/>
            <person name="Chakraborty S."/>
            <person name="Mukherjee J."/>
        </authorList>
    </citation>
    <scope>NUCLEOTIDE SEQUENCE [LARGE SCALE GENOMIC DNA]</scope>
    <source>
        <strain evidence="13 14">S1</strain>
    </source>
</reference>
<dbReference type="SMART" id="SM00387">
    <property type="entry name" value="HATPase_c"/>
    <property type="match status" value="1"/>
</dbReference>
<dbReference type="InterPro" id="IPR000700">
    <property type="entry name" value="PAS-assoc_C"/>
</dbReference>
<dbReference type="PROSITE" id="PS50109">
    <property type="entry name" value="HIS_KIN"/>
    <property type="match status" value="1"/>
</dbReference>
<evidence type="ECO:0000256" key="8">
    <source>
        <dbReference type="SAM" id="Coils"/>
    </source>
</evidence>
<dbReference type="CDD" id="cd00082">
    <property type="entry name" value="HisKA"/>
    <property type="match status" value="1"/>
</dbReference>
<dbReference type="Gene3D" id="1.10.287.130">
    <property type="match status" value="1"/>
</dbReference>
<dbReference type="RefSeq" id="WP_377964745.1">
    <property type="nucleotide sequence ID" value="NZ_JBHZOL010000071.1"/>
</dbReference>
<feature type="domain" description="PAS" evidence="11">
    <location>
        <begin position="164"/>
        <end position="227"/>
    </location>
</feature>
<dbReference type="SUPFAM" id="SSF55874">
    <property type="entry name" value="ATPase domain of HSP90 chaperone/DNA topoisomerase II/histidine kinase"/>
    <property type="match status" value="1"/>
</dbReference>
<dbReference type="InterPro" id="IPR003661">
    <property type="entry name" value="HisK_dim/P_dom"/>
</dbReference>
<proteinExistence type="predicted"/>
<dbReference type="PRINTS" id="PR00344">
    <property type="entry name" value="BCTRLSENSOR"/>
</dbReference>
<feature type="modified residue" description="4-aspartylphosphate" evidence="7">
    <location>
        <position position="608"/>
    </location>
</feature>
<dbReference type="Pfam" id="PF00512">
    <property type="entry name" value="HisKA"/>
    <property type="match status" value="1"/>
</dbReference>
<feature type="coiled-coil region" evidence="8">
    <location>
        <begin position="126"/>
        <end position="167"/>
    </location>
</feature>
<dbReference type="Proteomes" id="UP001600165">
    <property type="component" value="Unassembled WGS sequence"/>
</dbReference>
<dbReference type="InterPro" id="IPR035965">
    <property type="entry name" value="PAS-like_dom_sf"/>
</dbReference>
<feature type="modified residue" description="4-aspartylphosphate" evidence="7">
    <location>
        <position position="57"/>
    </location>
</feature>
<protein>
    <recommendedName>
        <fullName evidence="2">histidine kinase</fullName>
        <ecNumber evidence="2">2.7.13.3</ecNumber>
    </recommendedName>
</protein>
<dbReference type="PROSITE" id="PS50112">
    <property type="entry name" value="PAS"/>
    <property type="match status" value="1"/>
</dbReference>
<feature type="domain" description="PAC" evidence="12">
    <location>
        <begin position="233"/>
        <end position="283"/>
    </location>
</feature>
<dbReference type="PROSITE" id="PS50113">
    <property type="entry name" value="PAC"/>
    <property type="match status" value="1"/>
</dbReference>
<dbReference type="InterPro" id="IPR001789">
    <property type="entry name" value="Sig_transdc_resp-reg_receiver"/>
</dbReference>
<keyword evidence="6" id="KW-0902">Two-component regulatory system</keyword>
<dbReference type="Pfam" id="PF13426">
    <property type="entry name" value="PAS_9"/>
    <property type="match status" value="1"/>
</dbReference>